<evidence type="ECO:0000256" key="2">
    <source>
        <dbReference type="ARBA" id="ARBA00005464"/>
    </source>
</evidence>
<dbReference type="SUPFAM" id="SSF102735">
    <property type="entry name" value="Trigger factor ribosome-binding domain"/>
    <property type="match status" value="1"/>
</dbReference>
<dbReference type="InterPro" id="IPR008881">
    <property type="entry name" value="Trigger_fac_ribosome-bd_bac"/>
</dbReference>
<dbReference type="EC" id="5.2.1.8" evidence="3 11"/>
<dbReference type="InterPro" id="IPR046357">
    <property type="entry name" value="PPIase_dom_sf"/>
</dbReference>
<dbReference type="Gene3D" id="3.10.50.40">
    <property type="match status" value="1"/>
</dbReference>
<dbReference type="NCBIfam" id="TIGR00115">
    <property type="entry name" value="tig"/>
    <property type="match status" value="1"/>
</dbReference>
<dbReference type="GO" id="GO:0043022">
    <property type="term" value="F:ribosome binding"/>
    <property type="evidence" value="ECO:0007669"/>
    <property type="project" value="TreeGrafter"/>
</dbReference>
<dbReference type="GO" id="GO:0051083">
    <property type="term" value="P:'de novo' cotranslational protein folding"/>
    <property type="evidence" value="ECO:0007669"/>
    <property type="project" value="TreeGrafter"/>
</dbReference>
<dbReference type="InterPro" id="IPR037041">
    <property type="entry name" value="Trigger_fac_C_sf"/>
</dbReference>
<dbReference type="PANTHER" id="PTHR30560">
    <property type="entry name" value="TRIGGER FACTOR CHAPERONE AND PEPTIDYL-PROLYL CIS/TRANS ISOMERASE"/>
    <property type="match status" value="1"/>
</dbReference>
<dbReference type="HAMAP" id="MF_00303">
    <property type="entry name" value="Trigger_factor_Tig"/>
    <property type="match status" value="1"/>
</dbReference>
<keyword evidence="9 11" id="KW-0131">Cell cycle</keyword>
<keyword evidence="8 11" id="KW-0413">Isomerase</keyword>
<dbReference type="Gene3D" id="3.30.70.1050">
    <property type="entry name" value="Trigger factor ribosome-binding domain"/>
    <property type="match status" value="1"/>
</dbReference>
<evidence type="ECO:0000256" key="5">
    <source>
        <dbReference type="ARBA" id="ARBA00022618"/>
    </source>
</evidence>
<comment type="subcellular location">
    <subcellularLocation>
        <location evidence="11">Cytoplasm</location>
    </subcellularLocation>
    <text evidence="11">About half TF is bound to the ribosome near the polypeptide exit tunnel while the other half is free in the cytoplasm.</text>
</comment>
<evidence type="ECO:0000256" key="9">
    <source>
        <dbReference type="ARBA" id="ARBA00023306"/>
    </source>
</evidence>
<evidence type="ECO:0000256" key="3">
    <source>
        <dbReference type="ARBA" id="ARBA00013194"/>
    </source>
</evidence>
<keyword evidence="7 11" id="KW-0143">Chaperone</keyword>
<dbReference type="Pfam" id="PF05698">
    <property type="entry name" value="Trigger_C"/>
    <property type="match status" value="1"/>
</dbReference>
<organism evidence="15 16">
    <name type="scientific">Fusobacterium necrogenes</name>
    <dbReference type="NCBI Taxonomy" id="858"/>
    <lineage>
        <taxon>Bacteria</taxon>
        <taxon>Fusobacteriati</taxon>
        <taxon>Fusobacteriota</taxon>
        <taxon>Fusobacteriia</taxon>
        <taxon>Fusobacteriales</taxon>
        <taxon>Fusobacteriaceae</taxon>
        <taxon>Fusobacterium</taxon>
    </lineage>
</organism>
<dbReference type="FunFam" id="3.10.50.40:FF:000001">
    <property type="entry name" value="Trigger factor"/>
    <property type="match status" value="1"/>
</dbReference>
<dbReference type="InterPro" id="IPR036611">
    <property type="entry name" value="Trigger_fac_ribosome-bd_sf"/>
</dbReference>
<dbReference type="Pfam" id="PF00254">
    <property type="entry name" value="FKBP_C"/>
    <property type="match status" value="1"/>
</dbReference>
<accession>A0A377GY02</accession>
<keyword evidence="6 11" id="KW-0697">Rotamase</keyword>
<comment type="catalytic activity">
    <reaction evidence="1 11 12">
        <text>[protein]-peptidylproline (omega=180) = [protein]-peptidylproline (omega=0)</text>
        <dbReference type="Rhea" id="RHEA:16237"/>
        <dbReference type="Rhea" id="RHEA-COMP:10747"/>
        <dbReference type="Rhea" id="RHEA-COMP:10748"/>
        <dbReference type="ChEBI" id="CHEBI:83833"/>
        <dbReference type="ChEBI" id="CHEBI:83834"/>
        <dbReference type="EC" id="5.2.1.8"/>
    </reaction>
</comment>
<dbReference type="InterPro" id="IPR001179">
    <property type="entry name" value="PPIase_FKBP_dom"/>
</dbReference>
<dbReference type="Pfam" id="PF05697">
    <property type="entry name" value="Trigger_N"/>
    <property type="match status" value="1"/>
</dbReference>
<feature type="domain" description="PPIase FKBP-type" evidence="14">
    <location>
        <begin position="161"/>
        <end position="221"/>
    </location>
</feature>
<comment type="domain">
    <text evidence="11">Consists of 3 domains; the N-terminus binds the ribosome, the middle domain has PPIase activity, while the C-terminus has intrinsic chaperone activity on its own.</text>
</comment>
<dbReference type="Gene3D" id="1.10.3120.10">
    <property type="entry name" value="Trigger factor, C-terminal domain"/>
    <property type="match status" value="1"/>
</dbReference>
<dbReference type="PROSITE" id="PS50059">
    <property type="entry name" value="FKBP_PPIASE"/>
    <property type="match status" value="1"/>
</dbReference>
<dbReference type="RefSeq" id="WP_115270580.1">
    <property type="nucleotide sequence ID" value="NZ_UGGU01000003.1"/>
</dbReference>
<dbReference type="EMBL" id="UGGU01000003">
    <property type="protein sequence ID" value="STO31880.1"/>
    <property type="molecule type" value="Genomic_DNA"/>
</dbReference>
<dbReference type="GO" id="GO:0043335">
    <property type="term" value="P:protein unfolding"/>
    <property type="evidence" value="ECO:0007669"/>
    <property type="project" value="TreeGrafter"/>
</dbReference>
<evidence type="ECO:0000256" key="13">
    <source>
        <dbReference type="RuleBase" id="RU003914"/>
    </source>
</evidence>
<evidence type="ECO:0000256" key="6">
    <source>
        <dbReference type="ARBA" id="ARBA00023110"/>
    </source>
</evidence>
<evidence type="ECO:0000256" key="1">
    <source>
        <dbReference type="ARBA" id="ARBA00000971"/>
    </source>
</evidence>
<evidence type="ECO:0000256" key="7">
    <source>
        <dbReference type="ARBA" id="ARBA00023186"/>
    </source>
</evidence>
<keyword evidence="5 11" id="KW-0132">Cell division</keyword>
<dbReference type="AlphaFoldDB" id="A0A377GY02"/>
<dbReference type="InterPro" id="IPR008880">
    <property type="entry name" value="Trigger_fac_C"/>
</dbReference>
<gene>
    <name evidence="11 15" type="primary">tig</name>
    <name evidence="15" type="ORF">NCTC10723_01342</name>
</gene>
<dbReference type="InterPro" id="IPR005215">
    <property type="entry name" value="Trig_fac"/>
</dbReference>
<reference evidence="15 16" key="1">
    <citation type="submission" date="2018-06" db="EMBL/GenBank/DDBJ databases">
        <authorList>
            <consortium name="Pathogen Informatics"/>
            <person name="Doyle S."/>
        </authorList>
    </citation>
    <scope>NUCLEOTIDE SEQUENCE [LARGE SCALE GENOMIC DNA]</scope>
    <source>
        <strain evidence="15 16">NCTC10723</strain>
    </source>
</reference>
<dbReference type="PIRSF" id="PIRSF003095">
    <property type="entry name" value="Trigger_factor"/>
    <property type="match status" value="1"/>
</dbReference>
<dbReference type="SUPFAM" id="SSF109998">
    <property type="entry name" value="Triger factor/SurA peptide-binding domain-like"/>
    <property type="match status" value="1"/>
</dbReference>
<evidence type="ECO:0000256" key="12">
    <source>
        <dbReference type="PROSITE-ProRule" id="PRU00277"/>
    </source>
</evidence>
<comment type="function">
    <text evidence="11">Involved in protein export. Acts as a chaperone by maintaining the newly synthesized protein in an open conformation. Functions as a peptidyl-prolyl cis-trans isomerase.</text>
</comment>
<dbReference type="GO" id="GO:0003755">
    <property type="term" value="F:peptidyl-prolyl cis-trans isomerase activity"/>
    <property type="evidence" value="ECO:0007669"/>
    <property type="project" value="UniProtKB-UniRule"/>
</dbReference>
<keyword evidence="16" id="KW-1185">Reference proteome</keyword>
<dbReference type="InterPro" id="IPR027304">
    <property type="entry name" value="Trigger_fact/SurA_dom_sf"/>
</dbReference>
<dbReference type="SUPFAM" id="SSF54534">
    <property type="entry name" value="FKBP-like"/>
    <property type="match status" value="1"/>
</dbReference>
<evidence type="ECO:0000256" key="10">
    <source>
        <dbReference type="ARBA" id="ARBA00029986"/>
    </source>
</evidence>
<keyword evidence="11" id="KW-0963">Cytoplasm</keyword>
<dbReference type="GO" id="GO:0051301">
    <property type="term" value="P:cell division"/>
    <property type="evidence" value="ECO:0007669"/>
    <property type="project" value="UniProtKB-KW"/>
</dbReference>
<evidence type="ECO:0000313" key="16">
    <source>
        <dbReference type="Proteomes" id="UP000255328"/>
    </source>
</evidence>
<evidence type="ECO:0000256" key="8">
    <source>
        <dbReference type="ARBA" id="ARBA00023235"/>
    </source>
</evidence>
<dbReference type="Proteomes" id="UP000255328">
    <property type="component" value="Unassembled WGS sequence"/>
</dbReference>
<dbReference type="GO" id="GO:0015031">
    <property type="term" value="P:protein transport"/>
    <property type="evidence" value="ECO:0007669"/>
    <property type="project" value="UniProtKB-UniRule"/>
</dbReference>
<protein>
    <recommendedName>
        <fullName evidence="4 11">Trigger factor</fullName>
        <shortName evidence="11">TF</shortName>
        <ecNumber evidence="3 11">5.2.1.8</ecNumber>
    </recommendedName>
    <alternativeName>
        <fullName evidence="10 11">PPIase</fullName>
    </alternativeName>
</protein>
<evidence type="ECO:0000313" key="15">
    <source>
        <dbReference type="EMBL" id="STO31880.1"/>
    </source>
</evidence>
<proteinExistence type="inferred from homology"/>
<sequence>MKHELKKVANSAVEIKICLTAEEVKPIKEAILKELAKKVEVPGFRKGHVPVNTVEAQFKDAVKEEVTDKVLHKYYEEVIKAENIMPISYINNVKANLGEEFDVVFNVDVYPEVTLGEYKGLEVEKEIFEMTPEKLDAEITMMVNSKSKLEETEAGYKAQMGDTVDLAFEGFVDGVAFEGGKADSHVLKLGSKMFIDTFEEQLVGYEAGQEGEVNVTFPTEYHAANLAGKPAVFKVKVNSIKKLITPELNDELAKEFGFENVEDMKAKTEEKIKAREEERVKNQYIGKLLDKVSSTSSVEIPVSMIANEVRARLAEMEQQLAAQGIGFDMYMQMTGMDRAKLEAQIAPMAAAKAKADVILEAIARAEGIEVSEDEIKEKMTEIAKMYGMDLAKLEEELNKHKNYDNFKMTVQGECLMQKAIDVIVSNAK</sequence>
<dbReference type="OrthoDB" id="9767721at2"/>
<evidence type="ECO:0000256" key="11">
    <source>
        <dbReference type="HAMAP-Rule" id="MF_00303"/>
    </source>
</evidence>
<dbReference type="GO" id="GO:0005737">
    <property type="term" value="C:cytoplasm"/>
    <property type="evidence" value="ECO:0007669"/>
    <property type="project" value="UniProtKB-SubCell"/>
</dbReference>
<comment type="similarity">
    <text evidence="2 11 13">Belongs to the FKBP-type PPIase family. Tig subfamily.</text>
</comment>
<dbReference type="PANTHER" id="PTHR30560:SF3">
    <property type="entry name" value="TRIGGER FACTOR-LIKE PROTEIN TIG, CHLOROPLASTIC"/>
    <property type="match status" value="1"/>
</dbReference>
<dbReference type="GO" id="GO:0044183">
    <property type="term" value="F:protein folding chaperone"/>
    <property type="evidence" value="ECO:0007669"/>
    <property type="project" value="TreeGrafter"/>
</dbReference>
<evidence type="ECO:0000259" key="14">
    <source>
        <dbReference type="PROSITE" id="PS50059"/>
    </source>
</evidence>
<name>A0A377GY02_9FUSO</name>
<evidence type="ECO:0000256" key="4">
    <source>
        <dbReference type="ARBA" id="ARBA00016902"/>
    </source>
</evidence>